<reference evidence="3" key="1">
    <citation type="submission" date="2017-06" db="EMBL/GenBank/DDBJ databases">
        <authorList>
            <person name="LiPuma J."/>
            <person name="Spilker T."/>
        </authorList>
    </citation>
    <scope>NUCLEOTIDE SEQUENCE [LARGE SCALE GENOMIC DNA]</scope>
    <source>
        <strain evidence="3">AU17325</strain>
    </source>
</reference>
<feature type="compositionally biased region" description="Basic and acidic residues" evidence="1">
    <location>
        <begin position="48"/>
        <end position="67"/>
    </location>
</feature>
<reference evidence="2 3" key="2">
    <citation type="submission" date="2017-08" db="EMBL/GenBank/DDBJ databases">
        <title>WGS of novel Burkholderia cepaca complex species.</title>
        <authorList>
            <person name="Lipuma J."/>
            <person name="Spilker T."/>
        </authorList>
    </citation>
    <scope>NUCLEOTIDE SEQUENCE [LARGE SCALE GENOMIC DNA]</scope>
    <source>
        <strain evidence="2 3">AU17325</strain>
    </source>
</reference>
<dbReference type="Proteomes" id="UP000214600">
    <property type="component" value="Unassembled WGS sequence"/>
</dbReference>
<accession>A0A228I083</accession>
<dbReference type="EMBL" id="NKFA01000027">
    <property type="protein sequence ID" value="OXI35843.1"/>
    <property type="molecule type" value="Genomic_DNA"/>
</dbReference>
<comment type="caution">
    <text evidence="2">The sequence shown here is derived from an EMBL/GenBank/DDBJ whole genome shotgun (WGS) entry which is preliminary data.</text>
</comment>
<sequence>MVFQIDLACRSSRIVLSMPGSVSDLLSSRGDVNDVIDVVRKVSATQDPEPRRRDSARPIHLESIVKE</sequence>
<evidence type="ECO:0000313" key="2">
    <source>
        <dbReference type="EMBL" id="OXI35843.1"/>
    </source>
</evidence>
<dbReference type="AlphaFoldDB" id="A0A228I083"/>
<proteinExistence type="predicted"/>
<organism evidence="2 3">
    <name type="scientific">Burkholderia aenigmatica</name>
    <dbReference type="NCBI Taxonomy" id="2015348"/>
    <lineage>
        <taxon>Bacteria</taxon>
        <taxon>Pseudomonadati</taxon>
        <taxon>Pseudomonadota</taxon>
        <taxon>Betaproteobacteria</taxon>
        <taxon>Burkholderiales</taxon>
        <taxon>Burkholderiaceae</taxon>
        <taxon>Burkholderia</taxon>
        <taxon>Burkholderia cepacia complex</taxon>
    </lineage>
</organism>
<evidence type="ECO:0000256" key="1">
    <source>
        <dbReference type="SAM" id="MobiDB-lite"/>
    </source>
</evidence>
<protein>
    <submittedName>
        <fullName evidence="2">Uncharacterized protein</fullName>
    </submittedName>
</protein>
<feature type="region of interest" description="Disordered" evidence="1">
    <location>
        <begin position="43"/>
        <end position="67"/>
    </location>
</feature>
<name>A0A228I083_9BURK</name>
<gene>
    <name evidence="2" type="ORF">CFB84_36190</name>
</gene>
<evidence type="ECO:0000313" key="3">
    <source>
        <dbReference type="Proteomes" id="UP000214600"/>
    </source>
</evidence>